<dbReference type="Pfam" id="PF01388">
    <property type="entry name" value="ARID"/>
    <property type="match status" value="1"/>
</dbReference>
<evidence type="ECO:0000259" key="6">
    <source>
        <dbReference type="PROSITE" id="PS51011"/>
    </source>
</evidence>
<dbReference type="PANTHER" id="PTHR22970">
    <property type="entry name" value="AT-RICH INTERACTIVE DOMAIN-CONTAINING PROTEIN 2"/>
    <property type="match status" value="1"/>
</dbReference>
<feature type="compositionally biased region" description="Low complexity" evidence="5">
    <location>
        <begin position="1000"/>
        <end position="1037"/>
    </location>
</feature>
<evidence type="ECO:0000256" key="3">
    <source>
        <dbReference type="ARBA" id="ARBA00023163"/>
    </source>
</evidence>
<proteinExistence type="predicted"/>
<dbReference type="PANTHER" id="PTHR22970:SF14">
    <property type="entry name" value="AT-RICH INTERACTIVE DOMAIN-CONTAINING PROTEIN 2"/>
    <property type="match status" value="1"/>
</dbReference>
<dbReference type="OrthoDB" id="338531at2759"/>
<dbReference type="AlphaFoldDB" id="A0A6J3M5Z6"/>
<organism evidence="9">
    <name type="scientific">Dissoconium aciculare CBS 342.82</name>
    <dbReference type="NCBI Taxonomy" id="1314786"/>
    <lineage>
        <taxon>Eukaryota</taxon>
        <taxon>Fungi</taxon>
        <taxon>Dikarya</taxon>
        <taxon>Ascomycota</taxon>
        <taxon>Pezizomycotina</taxon>
        <taxon>Dothideomycetes</taxon>
        <taxon>Dothideomycetidae</taxon>
        <taxon>Mycosphaerellales</taxon>
        <taxon>Dissoconiaceae</taxon>
        <taxon>Dissoconium</taxon>
    </lineage>
</organism>
<reference evidence="9" key="2">
    <citation type="submission" date="2020-04" db="EMBL/GenBank/DDBJ databases">
        <authorList>
            <consortium name="NCBI Genome Project"/>
        </authorList>
    </citation>
    <scope>NUCLEOTIDE SEQUENCE</scope>
    <source>
        <strain evidence="9">CBS 342.82</strain>
    </source>
</reference>
<evidence type="ECO:0000313" key="8">
    <source>
        <dbReference type="Proteomes" id="UP000504637"/>
    </source>
</evidence>
<dbReference type="GO" id="GO:0006325">
    <property type="term" value="P:chromatin organization"/>
    <property type="evidence" value="ECO:0007669"/>
    <property type="project" value="UniProtKB-KW"/>
</dbReference>
<dbReference type="InterPro" id="IPR036431">
    <property type="entry name" value="ARID_dom_sf"/>
</dbReference>
<evidence type="ECO:0000259" key="7">
    <source>
        <dbReference type="PROSITE" id="PS51526"/>
    </source>
</evidence>
<dbReference type="SMART" id="SM00501">
    <property type="entry name" value="BRIGHT"/>
    <property type="match status" value="1"/>
</dbReference>
<keyword evidence="8" id="KW-1185">Reference proteome</keyword>
<name>A0A6J3M5Z6_9PEZI</name>
<keyword evidence="3" id="KW-0804">Transcription</keyword>
<dbReference type="GO" id="GO:0006355">
    <property type="term" value="P:regulation of DNA-templated transcription"/>
    <property type="evidence" value="ECO:0007669"/>
    <property type="project" value="InterPro"/>
</dbReference>
<protein>
    <recommendedName>
        <fullName evidence="10">ARID domain-containing protein</fullName>
    </recommendedName>
</protein>
<dbReference type="GO" id="GO:0016586">
    <property type="term" value="C:RSC-type complex"/>
    <property type="evidence" value="ECO:0007669"/>
    <property type="project" value="TreeGrafter"/>
</dbReference>
<evidence type="ECO:0000313" key="9">
    <source>
        <dbReference type="RefSeq" id="XP_033460344.1"/>
    </source>
</evidence>
<dbReference type="SMART" id="SM01014">
    <property type="entry name" value="ARID"/>
    <property type="match status" value="1"/>
</dbReference>
<dbReference type="GO" id="GO:0003677">
    <property type="term" value="F:DNA binding"/>
    <property type="evidence" value="ECO:0007669"/>
    <property type="project" value="InterPro"/>
</dbReference>
<reference evidence="9" key="3">
    <citation type="submission" date="2025-08" db="UniProtKB">
        <authorList>
            <consortium name="RefSeq"/>
        </authorList>
    </citation>
    <scope>IDENTIFICATION</scope>
    <source>
        <strain evidence="9">CBS 342.82</strain>
    </source>
</reference>
<dbReference type="CDD" id="cd16100">
    <property type="entry name" value="ARID"/>
    <property type="match status" value="1"/>
</dbReference>
<reference evidence="9" key="1">
    <citation type="submission" date="2020-01" db="EMBL/GenBank/DDBJ databases">
        <authorList>
            <consortium name="DOE Joint Genome Institute"/>
            <person name="Haridas S."/>
            <person name="Albert R."/>
            <person name="Binder M."/>
            <person name="Bloem J."/>
            <person name="Labutti K."/>
            <person name="Salamov A."/>
            <person name="Andreopoulos B."/>
            <person name="Baker S.E."/>
            <person name="Barry K."/>
            <person name="Bills G."/>
            <person name="Bluhm B.H."/>
            <person name="Cannon C."/>
            <person name="Castanera R."/>
            <person name="Culley D.E."/>
            <person name="Daum C."/>
            <person name="Ezra D."/>
            <person name="Gonzalez J.B."/>
            <person name="Henrissat B."/>
            <person name="Kuo A."/>
            <person name="Liang C."/>
            <person name="Lipzen A."/>
            <person name="Lutzoni F."/>
            <person name="Magnuson J."/>
            <person name="Mondo S."/>
            <person name="Nolan M."/>
            <person name="Ohm R."/>
            <person name="Pangilinan J."/>
            <person name="Park H.-J."/>
            <person name="Ramirez L."/>
            <person name="Alfaro M."/>
            <person name="Sun H."/>
            <person name="Tritt A."/>
            <person name="Yoshinaga Y."/>
            <person name="Zwiers L.-H."/>
            <person name="Turgeon B.G."/>
            <person name="Goodwin S.B."/>
            <person name="Spatafora J.W."/>
            <person name="Crous P.W."/>
            <person name="Grigoriev I.V."/>
        </authorList>
    </citation>
    <scope>NUCLEOTIDE SEQUENCE</scope>
    <source>
        <strain evidence="9">CBS 342.82</strain>
    </source>
</reference>
<feature type="region of interest" description="Disordered" evidence="5">
    <location>
        <begin position="890"/>
        <end position="913"/>
    </location>
</feature>
<dbReference type="GeneID" id="54360862"/>
<evidence type="ECO:0000256" key="4">
    <source>
        <dbReference type="ARBA" id="ARBA00023242"/>
    </source>
</evidence>
<feature type="domain" description="ARID" evidence="6">
    <location>
        <begin position="12"/>
        <end position="109"/>
    </location>
</feature>
<gene>
    <name evidence="9" type="ORF">K489DRAFT_369685</name>
</gene>
<evidence type="ECO:0000256" key="5">
    <source>
        <dbReference type="SAM" id="MobiDB-lite"/>
    </source>
</evidence>
<feature type="compositionally biased region" description="Low complexity" evidence="5">
    <location>
        <begin position="206"/>
        <end position="215"/>
    </location>
</feature>
<dbReference type="PROSITE" id="PS51526">
    <property type="entry name" value="RFX_DBD"/>
    <property type="match status" value="1"/>
</dbReference>
<keyword evidence="1" id="KW-0156">Chromatin regulator</keyword>
<feature type="compositionally biased region" description="Basic and acidic residues" evidence="5">
    <location>
        <begin position="164"/>
        <end position="173"/>
    </location>
</feature>
<keyword evidence="4" id="KW-0539">Nucleus</keyword>
<dbReference type="SUPFAM" id="SSF46774">
    <property type="entry name" value="ARID-like"/>
    <property type="match status" value="1"/>
</dbReference>
<feature type="region of interest" description="Disordered" evidence="5">
    <location>
        <begin position="139"/>
        <end position="240"/>
    </location>
</feature>
<evidence type="ECO:0008006" key="10">
    <source>
        <dbReference type="Google" id="ProtNLM"/>
    </source>
</evidence>
<dbReference type="InterPro" id="IPR003150">
    <property type="entry name" value="DNA-bd_RFX"/>
</dbReference>
<feature type="compositionally biased region" description="Polar residues" evidence="5">
    <location>
        <begin position="216"/>
        <end position="240"/>
    </location>
</feature>
<accession>A0A6J3M5Z6</accession>
<dbReference type="Proteomes" id="UP000504637">
    <property type="component" value="Unplaced"/>
</dbReference>
<dbReference type="InterPro" id="IPR001606">
    <property type="entry name" value="ARID_dom"/>
</dbReference>
<dbReference type="PROSITE" id="PS51011">
    <property type="entry name" value="ARID"/>
    <property type="match status" value="1"/>
</dbReference>
<dbReference type="RefSeq" id="XP_033460344.1">
    <property type="nucleotide sequence ID" value="XM_033603062.1"/>
</dbReference>
<keyword evidence="2" id="KW-0805">Transcription regulation</keyword>
<dbReference type="InterPro" id="IPR052406">
    <property type="entry name" value="Chromatin_Remodeling_Comp"/>
</dbReference>
<dbReference type="Gene3D" id="1.10.150.60">
    <property type="entry name" value="ARID DNA-binding domain"/>
    <property type="match status" value="1"/>
</dbReference>
<sequence>MAPKRGMSIEPTDEHQEFMKDLAEFHKKRGTNLDVTPKVGIRHIDLYKLYNRVVGEGGYDLCSDTKAKPLMWRTFAEEFVGRNVYTAAQAFQVKNVYYKNLCAYEITHHWKREPPPKEILEDVTAKGGNVMSRTLENFVKSSARDSEPATNGDRAGEGSPEAQRTPKDERMTGDPEDVGSATGRSRGLRQQPPPRVLFQPDLSSTRQPRAQPQQQFPGSLSAQNSPIPAPTPSVNGVTNYSAMTNGSTSLLASYEPSRPAPLTLKPVTTPANNPDFYRNERKRKLEAAAGPLARKYRNIMLPGTGFIGPNIYVRAQLALQSGIADEEQYALHHLVKISHERGDKYRFDQFPGLADALLKKILQVTGLFYDVEWDVTYDDENVVLEETLNGLTGTPDVLKKLHARLLLVTDDTTLQPRFLLELNRIIEAGLIVRNMSLQDENAVFLARLPLMRDVIAVVLALPIHPATVELRHYVLEVAEQVLKEVDVGPKDAIYQGLITEALGEDRGAITTALRTISRIAMNHPSPKRLEDIPTALLHRVRDYLYVEDEELRSACLDFFMQFTSFKSNVEILLRSLDAQELSRNLSRLLFASAQEVRDPPRLTRHESEVNSTPLTVPRLSKTLVEKLLLIDEPERSSTWLRMCFLPDPSSEMTQISLWQAYQGTFAPYQATRPHLIAGEFIKNVSTTFVGASAQVAGSNKYVIKGIRARRIPIDTGVLSGSKLSDKSKELHRCRWVVTPLPPKSAVPGQQSSPILPFDGECPEWFRNSQEMLQHILADHLKLPKKAPVASLDMTGDHMDVDPPHSVNGNALTNGAPLTNGVTPLQATSTDSVQFDFAAADAVKYSCNWTARGCCSRTSDSHPSLPSSTEGGAPTGLKTRLFIRHIATHLPSSAPTSSQSSPPTTTAASSKSLTPAAATTAFKIQILEDETGDAAGVPLRAALVLRNIAHFMPARFQPALPASAKDIAAAYGLIAPGETLATPTKPPASKRGRPSTGAGGDTTDPPADAPTTTSTPSKTNKPPSSDPSTTTTTAAAANPGTNLPLMAAIFPAEVRERFFLALAHCRPLRDLLAQILRAIRRAEGDSLDPQGRLVGEEFLVETARARLLKKLKGDADAEGGDSLVV</sequence>
<evidence type="ECO:0000256" key="2">
    <source>
        <dbReference type="ARBA" id="ARBA00023015"/>
    </source>
</evidence>
<feature type="domain" description="RFX-type winged-helix" evidence="7">
    <location>
        <begin position="636"/>
        <end position="710"/>
    </location>
</feature>
<feature type="region of interest" description="Disordered" evidence="5">
    <location>
        <begin position="977"/>
        <end position="1037"/>
    </location>
</feature>
<evidence type="ECO:0000256" key="1">
    <source>
        <dbReference type="ARBA" id="ARBA00022853"/>
    </source>
</evidence>